<proteinExistence type="predicted"/>
<accession>A0A9W7BYZ5</accession>
<dbReference type="InterPro" id="IPR023214">
    <property type="entry name" value="HAD_sf"/>
</dbReference>
<evidence type="ECO:0000313" key="2">
    <source>
        <dbReference type="EMBL" id="GMH98931.1"/>
    </source>
</evidence>
<dbReference type="SUPFAM" id="SSF56784">
    <property type="entry name" value="HAD-like"/>
    <property type="match status" value="1"/>
</dbReference>
<protein>
    <submittedName>
        <fullName evidence="2">Uncharacterized protein</fullName>
    </submittedName>
</protein>
<reference evidence="3" key="1">
    <citation type="journal article" date="2023" name="Commun. Biol.">
        <title>Genome analysis of Parmales, the sister group of diatoms, reveals the evolutionary specialization of diatoms from phago-mixotrophs to photoautotrophs.</title>
        <authorList>
            <person name="Ban H."/>
            <person name="Sato S."/>
            <person name="Yoshikawa S."/>
            <person name="Yamada K."/>
            <person name="Nakamura Y."/>
            <person name="Ichinomiya M."/>
            <person name="Sato N."/>
            <person name="Blanc-Mathieu R."/>
            <person name="Endo H."/>
            <person name="Kuwata A."/>
            <person name="Ogata H."/>
        </authorList>
    </citation>
    <scope>NUCLEOTIDE SEQUENCE [LARGE SCALE GENOMIC DNA]</scope>
    <source>
        <strain evidence="3">NIES 3701</strain>
    </source>
</reference>
<dbReference type="EMBL" id="BRXY01000537">
    <property type="protein sequence ID" value="GMH98931.1"/>
    <property type="molecule type" value="Genomic_DNA"/>
</dbReference>
<dbReference type="OrthoDB" id="47790at2759"/>
<evidence type="ECO:0000256" key="1">
    <source>
        <dbReference type="SAM" id="MobiDB-lite"/>
    </source>
</evidence>
<dbReference type="Gene3D" id="3.40.50.1000">
    <property type="entry name" value="HAD superfamily/HAD-like"/>
    <property type="match status" value="1"/>
</dbReference>
<dbReference type="InterPro" id="IPR036412">
    <property type="entry name" value="HAD-like_sf"/>
</dbReference>
<dbReference type="Proteomes" id="UP001165085">
    <property type="component" value="Unassembled WGS sequence"/>
</dbReference>
<feature type="region of interest" description="Disordered" evidence="1">
    <location>
        <begin position="304"/>
        <end position="323"/>
    </location>
</feature>
<evidence type="ECO:0000313" key="3">
    <source>
        <dbReference type="Proteomes" id="UP001165085"/>
    </source>
</evidence>
<sequence length="323" mass="36773">MTYNRRKTQTIPTPDWLKEEQNSVPPSPPILPAVPSEGLVEDAWLDRRIEGLEGGQTIIRVEELDELFKPEGLKRLKLRESPLTGLSLIFDLSLLLPSLQPYFDEAWSTVEDDFGLERRFEWEGKLEDVVERRYGVRDFMECKKISLHYHTVLTTLFSTITSINSPPSCLNFLSKLQAEGCSLSVHTSLPSSHCPRFLELSGLSEYVEEYVTPNDGYENHQQSLLGLCLKLRNQPRQCVVFEGEVGRIREGKEAGMKVVGVGGKRWEMKIADLCVGGFEELYINQIQRLFSEDTDDEPEFELEMEVEDGGGGGAKNRNARRWD</sequence>
<feature type="region of interest" description="Disordered" evidence="1">
    <location>
        <begin position="1"/>
        <end position="31"/>
    </location>
</feature>
<keyword evidence="3" id="KW-1185">Reference proteome</keyword>
<organism evidence="2 3">
    <name type="scientific">Triparma strigata</name>
    <dbReference type="NCBI Taxonomy" id="1606541"/>
    <lineage>
        <taxon>Eukaryota</taxon>
        <taxon>Sar</taxon>
        <taxon>Stramenopiles</taxon>
        <taxon>Ochrophyta</taxon>
        <taxon>Bolidophyceae</taxon>
        <taxon>Parmales</taxon>
        <taxon>Triparmaceae</taxon>
        <taxon>Triparma</taxon>
    </lineage>
</organism>
<comment type="caution">
    <text evidence="2">The sequence shown here is derived from an EMBL/GenBank/DDBJ whole genome shotgun (WGS) entry which is preliminary data.</text>
</comment>
<name>A0A9W7BYZ5_9STRA</name>
<gene>
    <name evidence="2" type="ORF">TrST_g10963</name>
</gene>
<dbReference type="AlphaFoldDB" id="A0A9W7BYZ5"/>